<dbReference type="FunFam" id="1.10.510.10:FF:000060">
    <property type="entry name" value="G-type lectin S-receptor-like serine/threonine-protein kinase"/>
    <property type="match status" value="1"/>
</dbReference>
<dbReference type="SUPFAM" id="SSF56112">
    <property type="entry name" value="Protein kinase-like (PK-like)"/>
    <property type="match status" value="1"/>
</dbReference>
<evidence type="ECO:0000259" key="20">
    <source>
        <dbReference type="PROSITE" id="PS51379"/>
    </source>
</evidence>
<feature type="chain" id="PRO_5040347757" description="Receptor-like serine/threonine-protein kinase" evidence="16">
    <location>
        <begin position="20"/>
        <end position="760"/>
    </location>
</feature>
<evidence type="ECO:0000256" key="15">
    <source>
        <dbReference type="PROSITE-ProRule" id="PRU10141"/>
    </source>
</evidence>
<evidence type="ECO:0000256" key="13">
    <source>
        <dbReference type="ARBA" id="ARBA00048679"/>
    </source>
</evidence>
<feature type="signal peptide" evidence="16">
    <location>
        <begin position="1"/>
        <end position="19"/>
    </location>
</feature>
<keyword evidence="7 14" id="KW-0418">Kinase</keyword>
<protein>
    <recommendedName>
        <fullName evidence="14">Receptor-like serine/threonine-protein kinase</fullName>
        <ecNumber evidence="14">2.7.11.1</ecNumber>
    </recommendedName>
</protein>
<dbReference type="InterPro" id="IPR024171">
    <property type="entry name" value="SRK-like_kinase"/>
</dbReference>
<accession>A0A9Q0CQ88</accession>
<comment type="catalytic activity">
    <reaction evidence="13 14">
        <text>L-seryl-[protein] + ATP = O-phospho-L-seryl-[protein] + ADP + H(+)</text>
        <dbReference type="Rhea" id="RHEA:17989"/>
        <dbReference type="Rhea" id="RHEA-COMP:9863"/>
        <dbReference type="Rhea" id="RHEA-COMP:11604"/>
        <dbReference type="ChEBI" id="CHEBI:15378"/>
        <dbReference type="ChEBI" id="CHEBI:29999"/>
        <dbReference type="ChEBI" id="CHEBI:30616"/>
        <dbReference type="ChEBI" id="CHEBI:83421"/>
        <dbReference type="ChEBI" id="CHEBI:456216"/>
        <dbReference type="EC" id="2.7.11.1"/>
    </reaction>
</comment>
<dbReference type="AlphaFoldDB" id="A0A9Q0CQ88"/>
<feature type="domain" description="Protein kinase" evidence="17">
    <location>
        <begin position="452"/>
        <end position="724"/>
    </location>
</feature>
<dbReference type="Pfam" id="PF08276">
    <property type="entry name" value="PAN_2"/>
    <property type="match status" value="1"/>
</dbReference>
<dbReference type="PROSITE" id="PS00107">
    <property type="entry name" value="PROTEIN_KINASE_ATP"/>
    <property type="match status" value="1"/>
</dbReference>
<dbReference type="EC" id="2.7.11.1" evidence="14"/>
<dbReference type="GO" id="GO:0004674">
    <property type="term" value="F:protein serine/threonine kinase activity"/>
    <property type="evidence" value="ECO:0007669"/>
    <property type="project" value="UniProtKB-KW"/>
</dbReference>
<dbReference type="InterPro" id="IPR036426">
    <property type="entry name" value="Bulb-type_lectin_dom_sf"/>
</dbReference>
<evidence type="ECO:0000256" key="1">
    <source>
        <dbReference type="ARBA" id="ARBA00004479"/>
    </source>
</evidence>
<evidence type="ECO:0000256" key="3">
    <source>
        <dbReference type="ARBA" id="ARBA00022536"/>
    </source>
</evidence>
<dbReference type="SMART" id="SM00108">
    <property type="entry name" value="B_lectin"/>
    <property type="match status" value="1"/>
</dbReference>
<dbReference type="CDD" id="cd00028">
    <property type="entry name" value="B_lectin"/>
    <property type="match status" value="1"/>
</dbReference>
<dbReference type="PROSITE" id="PS50011">
    <property type="entry name" value="PROTEIN_KINASE_DOM"/>
    <property type="match status" value="1"/>
</dbReference>
<evidence type="ECO:0000256" key="7">
    <source>
        <dbReference type="ARBA" id="ARBA00022777"/>
    </source>
</evidence>
<evidence type="ECO:0000313" key="22">
    <source>
        <dbReference type="Proteomes" id="UP001151287"/>
    </source>
</evidence>
<proteinExistence type="inferred from homology"/>
<evidence type="ECO:0000259" key="19">
    <source>
        <dbReference type="PROSITE" id="PS50948"/>
    </source>
</evidence>
<gene>
    <name evidence="21" type="ORF">LUZ63_006696</name>
</gene>
<dbReference type="CDD" id="cd14066">
    <property type="entry name" value="STKc_IRAK"/>
    <property type="match status" value="1"/>
</dbReference>
<evidence type="ECO:0000256" key="2">
    <source>
        <dbReference type="ARBA" id="ARBA00022527"/>
    </source>
</evidence>
<keyword evidence="11" id="KW-0325">Glycoprotein</keyword>
<keyword evidence="10" id="KW-0675">Receptor</keyword>
<dbReference type="Pfam" id="PF07714">
    <property type="entry name" value="PK_Tyr_Ser-Thr"/>
    <property type="match status" value="1"/>
</dbReference>
<dbReference type="Gene3D" id="1.10.510.10">
    <property type="entry name" value="Transferase(Phosphotransferase) domain 1"/>
    <property type="match status" value="1"/>
</dbReference>
<dbReference type="Pfam" id="PF00954">
    <property type="entry name" value="S_locus_glycop"/>
    <property type="match status" value="1"/>
</dbReference>
<dbReference type="OrthoDB" id="689674at2759"/>
<dbReference type="EMBL" id="JAMQYH010000002">
    <property type="protein sequence ID" value="KAJ1698184.1"/>
    <property type="molecule type" value="Genomic_DNA"/>
</dbReference>
<feature type="domain" description="Bulb-type lectin" evidence="18">
    <location>
        <begin position="20"/>
        <end position="141"/>
    </location>
</feature>
<dbReference type="PANTHER" id="PTHR32444:SF235">
    <property type="entry name" value="OS01G0783900 PROTEIN"/>
    <property type="match status" value="1"/>
</dbReference>
<feature type="domain" description="Apple" evidence="19">
    <location>
        <begin position="333"/>
        <end position="413"/>
    </location>
</feature>
<dbReference type="PIRSF" id="PIRSF000641">
    <property type="entry name" value="SRK"/>
    <property type="match status" value="1"/>
</dbReference>
<evidence type="ECO:0000256" key="12">
    <source>
        <dbReference type="ARBA" id="ARBA00047899"/>
    </source>
</evidence>
<evidence type="ECO:0000256" key="16">
    <source>
        <dbReference type="SAM" id="SignalP"/>
    </source>
</evidence>
<name>A0A9Q0CQ88_9POAL</name>
<dbReference type="PROSITE" id="PS50927">
    <property type="entry name" value="BULB_LECTIN"/>
    <property type="match status" value="1"/>
</dbReference>
<dbReference type="FunFam" id="3.30.200.20:FF:000195">
    <property type="entry name" value="G-type lectin S-receptor-like serine/threonine-protein kinase"/>
    <property type="match status" value="1"/>
</dbReference>
<evidence type="ECO:0000256" key="14">
    <source>
        <dbReference type="PIRNR" id="PIRNR000641"/>
    </source>
</evidence>
<evidence type="ECO:0000256" key="10">
    <source>
        <dbReference type="ARBA" id="ARBA00023170"/>
    </source>
</evidence>
<dbReference type="InterPro" id="IPR000858">
    <property type="entry name" value="S_locus_glycoprot_dom"/>
</dbReference>
<keyword evidence="8 14" id="KW-0067">ATP-binding</keyword>
<dbReference type="Gene3D" id="2.90.10.10">
    <property type="entry name" value="Bulb-type lectin domain"/>
    <property type="match status" value="1"/>
</dbReference>
<comment type="similarity">
    <text evidence="14">Belongs to the protein kinase superfamily. Ser/Thr protein kinase family.</text>
</comment>
<keyword evidence="6 14" id="KW-0547">Nucleotide-binding</keyword>
<evidence type="ECO:0000259" key="18">
    <source>
        <dbReference type="PROSITE" id="PS50927"/>
    </source>
</evidence>
<dbReference type="Pfam" id="PF01453">
    <property type="entry name" value="B_lectin"/>
    <property type="match status" value="1"/>
</dbReference>
<evidence type="ECO:0000256" key="6">
    <source>
        <dbReference type="ARBA" id="ARBA00022741"/>
    </source>
</evidence>
<evidence type="ECO:0000256" key="5">
    <source>
        <dbReference type="ARBA" id="ARBA00022729"/>
    </source>
</evidence>
<dbReference type="GO" id="GO:0016020">
    <property type="term" value="C:membrane"/>
    <property type="evidence" value="ECO:0007669"/>
    <property type="project" value="UniProtKB-SubCell"/>
</dbReference>
<evidence type="ECO:0000256" key="9">
    <source>
        <dbReference type="ARBA" id="ARBA00023157"/>
    </source>
</evidence>
<dbReference type="InterPro" id="IPR011009">
    <property type="entry name" value="Kinase-like_dom_sf"/>
</dbReference>
<keyword evidence="3" id="KW-0245">EGF-like domain</keyword>
<dbReference type="FunFam" id="2.90.10.10:FF:000005">
    <property type="entry name" value="G-type lectin S-receptor-like serine/threonine-protein kinase"/>
    <property type="match status" value="1"/>
</dbReference>
<dbReference type="InterPro" id="IPR017896">
    <property type="entry name" value="4Fe4S_Fe-S-bd"/>
</dbReference>
<dbReference type="SMART" id="SM00473">
    <property type="entry name" value="PAN_AP"/>
    <property type="match status" value="1"/>
</dbReference>
<keyword evidence="22" id="KW-1185">Reference proteome</keyword>
<dbReference type="GO" id="GO:0005524">
    <property type="term" value="F:ATP binding"/>
    <property type="evidence" value="ECO:0007669"/>
    <property type="project" value="UniProtKB-UniRule"/>
</dbReference>
<evidence type="ECO:0000256" key="8">
    <source>
        <dbReference type="ARBA" id="ARBA00022840"/>
    </source>
</evidence>
<dbReference type="PANTHER" id="PTHR32444">
    <property type="entry name" value="BULB-TYPE LECTIN DOMAIN-CONTAINING PROTEIN"/>
    <property type="match status" value="1"/>
</dbReference>
<dbReference type="GO" id="GO:0048544">
    <property type="term" value="P:recognition of pollen"/>
    <property type="evidence" value="ECO:0007669"/>
    <property type="project" value="InterPro"/>
</dbReference>
<dbReference type="Gene3D" id="3.50.4.10">
    <property type="entry name" value="Hepatocyte Growth Factor"/>
    <property type="match status" value="1"/>
</dbReference>
<comment type="caution">
    <text evidence="21">The sequence shown here is derived from an EMBL/GenBank/DDBJ whole genome shotgun (WGS) entry which is preliminary data.</text>
</comment>
<dbReference type="InterPro" id="IPR008271">
    <property type="entry name" value="Ser/Thr_kinase_AS"/>
</dbReference>
<dbReference type="InterPro" id="IPR003609">
    <property type="entry name" value="Pan_app"/>
</dbReference>
<feature type="binding site" evidence="15">
    <location>
        <position position="480"/>
    </location>
    <ligand>
        <name>ATP</name>
        <dbReference type="ChEBI" id="CHEBI:30616"/>
    </ligand>
</feature>
<comment type="catalytic activity">
    <reaction evidence="12 14">
        <text>L-threonyl-[protein] + ATP = O-phospho-L-threonyl-[protein] + ADP + H(+)</text>
        <dbReference type="Rhea" id="RHEA:46608"/>
        <dbReference type="Rhea" id="RHEA-COMP:11060"/>
        <dbReference type="Rhea" id="RHEA-COMP:11605"/>
        <dbReference type="ChEBI" id="CHEBI:15378"/>
        <dbReference type="ChEBI" id="CHEBI:30013"/>
        <dbReference type="ChEBI" id="CHEBI:30616"/>
        <dbReference type="ChEBI" id="CHEBI:61977"/>
        <dbReference type="ChEBI" id="CHEBI:456216"/>
        <dbReference type="EC" id="2.7.11.1"/>
    </reaction>
</comment>
<evidence type="ECO:0000313" key="21">
    <source>
        <dbReference type="EMBL" id="KAJ1698184.1"/>
    </source>
</evidence>
<dbReference type="InterPro" id="IPR001245">
    <property type="entry name" value="Ser-Thr/Tyr_kinase_cat_dom"/>
</dbReference>
<evidence type="ECO:0000259" key="17">
    <source>
        <dbReference type="PROSITE" id="PS50011"/>
    </source>
</evidence>
<keyword evidence="2 14" id="KW-0723">Serine/threonine-protein kinase</keyword>
<evidence type="ECO:0000256" key="11">
    <source>
        <dbReference type="ARBA" id="ARBA00023180"/>
    </source>
</evidence>
<comment type="subcellular location">
    <subcellularLocation>
        <location evidence="1">Membrane</location>
        <topology evidence="1">Single-pass type I membrane protein</topology>
    </subcellularLocation>
</comment>
<dbReference type="PROSITE" id="PS51379">
    <property type="entry name" value="4FE4S_FER_2"/>
    <property type="match status" value="1"/>
</dbReference>
<dbReference type="SMART" id="SM00220">
    <property type="entry name" value="S_TKc"/>
    <property type="match status" value="1"/>
</dbReference>
<dbReference type="Gene3D" id="3.30.200.20">
    <property type="entry name" value="Phosphorylase Kinase, domain 1"/>
    <property type="match status" value="1"/>
</dbReference>
<dbReference type="CDD" id="cd01098">
    <property type="entry name" value="PAN_AP_plant"/>
    <property type="match status" value="1"/>
</dbReference>
<reference evidence="21" key="1">
    <citation type="journal article" date="2022" name="Cell">
        <title>Repeat-based holocentromeres influence genome architecture and karyotype evolution.</title>
        <authorList>
            <person name="Hofstatter P.G."/>
            <person name="Thangavel G."/>
            <person name="Lux T."/>
            <person name="Neumann P."/>
            <person name="Vondrak T."/>
            <person name="Novak P."/>
            <person name="Zhang M."/>
            <person name="Costa L."/>
            <person name="Castellani M."/>
            <person name="Scott A."/>
            <person name="Toegelov H."/>
            <person name="Fuchs J."/>
            <person name="Mata-Sucre Y."/>
            <person name="Dias Y."/>
            <person name="Vanzela A.L.L."/>
            <person name="Huettel B."/>
            <person name="Almeida C.C.S."/>
            <person name="Simkova H."/>
            <person name="Souza G."/>
            <person name="Pedrosa-Harand A."/>
            <person name="Macas J."/>
            <person name="Mayer K.F.X."/>
            <person name="Houben A."/>
            <person name="Marques A."/>
        </authorList>
    </citation>
    <scope>NUCLEOTIDE SEQUENCE</scope>
    <source>
        <strain evidence="21">RhyBre1mFocal</strain>
    </source>
</reference>
<evidence type="ECO:0000256" key="4">
    <source>
        <dbReference type="ARBA" id="ARBA00022679"/>
    </source>
</evidence>
<dbReference type="InterPro" id="IPR017441">
    <property type="entry name" value="Protein_kinase_ATP_BS"/>
</dbReference>
<keyword evidence="9" id="KW-1015">Disulfide bond</keyword>
<dbReference type="InterPro" id="IPR000719">
    <property type="entry name" value="Prot_kinase_dom"/>
</dbReference>
<dbReference type="PROSITE" id="PS00108">
    <property type="entry name" value="PROTEIN_KINASE_ST"/>
    <property type="match status" value="1"/>
</dbReference>
<feature type="domain" description="4Fe-4S ferredoxin-type" evidence="20">
    <location>
        <begin position="683"/>
        <end position="713"/>
    </location>
</feature>
<dbReference type="SUPFAM" id="SSF51110">
    <property type="entry name" value="alpha-D-mannose-specific plant lectins"/>
    <property type="match status" value="1"/>
</dbReference>
<dbReference type="GO" id="GO:0051707">
    <property type="term" value="P:response to other organism"/>
    <property type="evidence" value="ECO:0007669"/>
    <property type="project" value="UniProtKB-ARBA"/>
</dbReference>
<keyword evidence="4 14" id="KW-0808">Transferase</keyword>
<dbReference type="Proteomes" id="UP001151287">
    <property type="component" value="Unassembled WGS sequence"/>
</dbReference>
<organism evidence="21 22">
    <name type="scientific">Rhynchospora breviuscula</name>
    <dbReference type="NCBI Taxonomy" id="2022672"/>
    <lineage>
        <taxon>Eukaryota</taxon>
        <taxon>Viridiplantae</taxon>
        <taxon>Streptophyta</taxon>
        <taxon>Embryophyta</taxon>
        <taxon>Tracheophyta</taxon>
        <taxon>Spermatophyta</taxon>
        <taxon>Magnoliopsida</taxon>
        <taxon>Liliopsida</taxon>
        <taxon>Poales</taxon>
        <taxon>Cyperaceae</taxon>
        <taxon>Cyperoideae</taxon>
        <taxon>Rhynchosporeae</taxon>
        <taxon>Rhynchospora</taxon>
    </lineage>
</organism>
<dbReference type="InterPro" id="IPR001480">
    <property type="entry name" value="Bulb-type_lectin_dom"/>
</dbReference>
<keyword evidence="5 16" id="KW-0732">Signal</keyword>
<sequence>MRTLLFFSFLLNLLSNSSSLDSLKRPQYITDGQNLTSANDTFQLGFFSPGASTNRFLGIWFKEAPQTVVWIANRNSPIYNTSGVLSISENGNLVLSDAYMGNTVWFSNSTNTSNPTSMQLLESGNLVLRDLITNGILWQSFDWPTNTFLPGMKIGKNLKTGHEWSLVSWLTSDDPENGKYRYTMDWHGSPEIVMWYGTAKRYRTGPWIGLRFSGIPEISTYQDMFIFNFTNNPDEISFGFSSKPGALPSRVALNESGVVRRLVWVQNISSWSTFWSGPRDQCDYYSECGAFGVCNANAATICSCLQGFVPKSPLNWYMRDNSQGCVRRAELGCDRAYGFYAAKGVKLPDTHSAIVDTTINLDQCREKCLHNCSCVAYSAADTRNEGSSCIMWVDNLVDTRFIDGGQVLYIKVAQSEIVISRTYYSFSENTSLKDTELPLFDMKTVVSATNNFCFRNKIGEGGFGTVYKGKLQDGQLIAVKRLTNGSPQVVHEFMNEVSLMAKLQHRNLVRLLGCCIYGNERMLVYEYMSNKSLDFFIFDEQKRASMDWAMRLDIILGIARGMLYLHQDSRINIIHRDLKAANVLLDNEMVPKISDFGTARLFTGSQVEIATRTIVGTHGYLSPEYAMDGKLSVKSDVYSFGVLLLEILSGRRNQGDVNLIAYTWSLWEQCELRKLLDPTVCGPQPMLDLLRCIQVGLLCVQECPEDRPLMSLVVFMLSSEIPALPLPKKPVICSGTWPIQASTMATRSLNWFNFTTLEGR</sequence>
<dbReference type="PROSITE" id="PS50948">
    <property type="entry name" value="PAN"/>
    <property type="match status" value="1"/>
</dbReference>